<evidence type="ECO:0000313" key="3">
    <source>
        <dbReference type="Proteomes" id="UP000322983"/>
    </source>
</evidence>
<evidence type="ECO:0000313" key="4">
    <source>
        <dbReference type="Proteomes" id="UP000325030"/>
    </source>
</evidence>
<dbReference type="EMBL" id="AP018929">
    <property type="protein sequence ID" value="BBG23779.1"/>
    <property type="molecule type" value="Genomic_DNA"/>
</dbReference>
<dbReference type="KEGG" id="step:IC006_1073"/>
<dbReference type="STRING" id="1294262.GCA_001316085_01015"/>
<dbReference type="AlphaFoldDB" id="A0A510E213"/>
<evidence type="ECO:0000313" key="1">
    <source>
        <dbReference type="EMBL" id="BBG23779.1"/>
    </source>
</evidence>
<dbReference type="Proteomes" id="UP000325030">
    <property type="component" value="Chromosome"/>
</dbReference>
<name>A0A510E213_9CREN</name>
<proteinExistence type="predicted"/>
<sequence>MKPGTVLLLIGIALTLFALVHGLRVHVGTRSAFFNKLIISLFIKKEIIVISFIKI</sequence>
<gene>
    <name evidence="1" type="ORF">IC006_1073</name>
    <name evidence="2" type="ORF">IC007_1048</name>
</gene>
<evidence type="ECO:0000313" key="2">
    <source>
        <dbReference type="EMBL" id="BBG26534.1"/>
    </source>
</evidence>
<reference evidence="2 3" key="2">
    <citation type="journal article" date="2020" name="Int. J. Syst. Evol. Microbiol.">
        <title>Sulfuracidifex tepidarius gen. nov., sp. nov. and transfer of Sulfolobus metallicus Huber and Stetter 1992 to the genus Sulfuracidifex as Sulfuracidifex metallicus comb. nov.</title>
        <authorList>
            <person name="Itoh T."/>
            <person name="Miura T."/>
            <person name="Sakai H.D."/>
            <person name="Kato S."/>
            <person name="Ohkuma M."/>
            <person name="Takashina T."/>
        </authorList>
    </citation>
    <scope>NUCLEOTIDE SEQUENCE</scope>
    <source>
        <strain evidence="1 3">IC-006</strain>
        <strain evidence="2">IC-007</strain>
    </source>
</reference>
<keyword evidence="3" id="KW-1185">Reference proteome</keyword>
<protein>
    <submittedName>
        <fullName evidence="2">Uncharacterized protein</fullName>
    </submittedName>
</protein>
<accession>A0A510DUC7</accession>
<reference evidence="4" key="1">
    <citation type="submission" date="2018-09" db="EMBL/GenBank/DDBJ databases">
        <title>Complete Genome Sequencing of Sulfolobus sp. JCM 16834.</title>
        <authorList>
            <person name="Kato S."/>
            <person name="Itoh T."/>
            <person name="Ohkuma M."/>
        </authorList>
    </citation>
    <scope>NUCLEOTIDE SEQUENCE [LARGE SCALE GENOMIC DNA]</scope>
    <source>
        <strain evidence="4">IC-007</strain>
    </source>
</reference>
<dbReference type="Proteomes" id="UP000322983">
    <property type="component" value="Chromosome"/>
</dbReference>
<accession>A0A510E213</accession>
<dbReference type="EMBL" id="AP018930">
    <property type="protein sequence ID" value="BBG26534.1"/>
    <property type="molecule type" value="Genomic_DNA"/>
</dbReference>
<organism evidence="2 4">
    <name type="scientific">Sulfuracidifex tepidarius</name>
    <dbReference type="NCBI Taxonomy" id="1294262"/>
    <lineage>
        <taxon>Archaea</taxon>
        <taxon>Thermoproteota</taxon>
        <taxon>Thermoprotei</taxon>
        <taxon>Sulfolobales</taxon>
        <taxon>Sulfolobaceae</taxon>
        <taxon>Sulfuracidifex</taxon>
    </lineage>
</organism>